<dbReference type="STRING" id="54.SAMN02745121_08576"/>
<dbReference type="InterPro" id="IPR002611">
    <property type="entry name" value="IstB_ATP-bd"/>
</dbReference>
<accession>A0A1I2IB34</accession>
<feature type="domain" description="IstB-like ATP-binding" evidence="1">
    <location>
        <begin position="1"/>
        <end position="55"/>
    </location>
</feature>
<keyword evidence="3" id="KW-1185">Reference proteome</keyword>
<dbReference type="InterPro" id="IPR027417">
    <property type="entry name" value="P-loop_NTPase"/>
</dbReference>
<sequence>RYTKAPVVITTNRPFSEWAAVFHSASCVGTLLDRLCHKVEIVEIAGESWRLKEANERTSRRRSRPPKPPG</sequence>
<dbReference type="GO" id="GO:0005524">
    <property type="term" value="F:ATP binding"/>
    <property type="evidence" value="ECO:0007669"/>
    <property type="project" value="InterPro"/>
</dbReference>
<organism evidence="2 3">
    <name type="scientific">Nannocystis exedens</name>
    <dbReference type="NCBI Taxonomy" id="54"/>
    <lineage>
        <taxon>Bacteria</taxon>
        <taxon>Pseudomonadati</taxon>
        <taxon>Myxococcota</taxon>
        <taxon>Polyangia</taxon>
        <taxon>Nannocystales</taxon>
        <taxon>Nannocystaceae</taxon>
        <taxon>Nannocystis</taxon>
    </lineage>
</organism>
<dbReference type="Proteomes" id="UP000199400">
    <property type="component" value="Unassembled WGS sequence"/>
</dbReference>
<reference evidence="3" key="1">
    <citation type="submission" date="2016-10" db="EMBL/GenBank/DDBJ databases">
        <authorList>
            <person name="Varghese N."/>
            <person name="Submissions S."/>
        </authorList>
    </citation>
    <scope>NUCLEOTIDE SEQUENCE [LARGE SCALE GENOMIC DNA]</scope>
    <source>
        <strain evidence="3">ATCC 25963</strain>
    </source>
</reference>
<evidence type="ECO:0000259" key="1">
    <source>
        <dbReference type="Pfam" id="PF01695"/>
    </source>
</evidence>
<name>A0A1I2IB34_9BACT</name>
<dbReference type="EMBL" id="FOMX01000061">
    <property type="protein sequence ID" value="SFF39569.1"/>
    <property type="molecule type" value="Genomic_DNA"/>
</dbReference>
<dbReference type="Gene3D" id="3.40.50.300">
    <property type="entry name" value="P-loop containing nucleotide triphosphate hydrolases"/>
    <property type="match status" value="1"/>
</dbReference>
<gene>
    <name evidence="2" type="ORF">SAMN02745121_08576</name>
</gene>
<evidence type="ECO:0000313" key="2">
    <source>
        <dbReference type="EMBL" id="SFF39569.1"/>
    </source>
</evidence>
<dbReference type="RefSeq" id="WP_177326064.1">
    <property type="nucleotide sequence ID" value="NZ_FOMX01000061.1"/>
</dbReference>
<dbReference type="Pfam" id="PF01695">
    <property type="entry name" value="IstB_IS21"/>
    <property type="match status" value="1"/>
</dbReference>
<evidence type="ECO:0000313" key="3">
    <source>
        <dbReference type="Proteomes" id="UP000199400"/>
    </source>
</evidence>
<dbReference type="AlphaFoldDB" id="A0A1I2IB34"/>
<proteinExistence type="predicted"/>
<feature type="non-terminal residue" evidence="2">
    <location>
        <position position="1"/>
    </location>
</feature>
<protein>
    <submittedName>
        <fullName evidence="2">IstB-like ATP binding protein</fullName>
    </submittedName>
</protein>